<evidence type="ECO:0000256" key="1">
    <source>
        <dbReference type="ARBA" id="ARBA00009995"/>
    </source>
</evidence>
<dbReference type="eggNOG" id="KOG1192">
    <property type="taxonomic scope" value="Eukaryota"/>
</dbReference>
<gene>
    <name evidence="6" type="primary">LOC104214762</name>
</gene>
<evidence type="ECO:0000256" key="2">
    <source>
        <dbReference type="ARBA" id="ARBA00022676"/>
    </source>
</evidence>
<dbReference type="PANTHER" id="PTHR48044:SF11">
    <property type="entry name" value="GLYCOSYLTRANSFERASE"/>
    <property type="match status" value="1"/>
</dbReference>
<dbReference type="Proteomes" id="UP000189701">
    <property type="component" value="Unplaced"/>
</dbReference>
<name>A0A1U7VCW6_NICSY</name>
<evidence type="ECO:0000313" key="5">
    <source>
        <dbReference type="Proteomes" id="UP000189701"/>
    </source>
</evidence>
<dbReference type="GO" id="GO:0008194">
    <property type="term" value="F:UDP-glycosyltransferase activity"/>
    <property type="evidence" value="ECO:0007669"/>
    <property type="project" value="InterPro"/>
</dbReference>
<dbReference type="FunFam" id="3.40.50.2000:FF:000060">
    <property type="entry name" value="Glycosyltransferase"/>
    <property type="match status" value="1"/>
</dbReference>
<keyword evidence="3 4" id="KW-0808">Transferase</keyword>
<dbReference type="Gene3D" id="3.40.50.2000">
    <property type="entry name" value="Glycogen Phosphorylase B"/>
    <property type="match status" value="1"/>
</dbReference>
<accession>A0A1U7VCW6</accession>
<organism evidence="5 6">
    <name type="scientific">Nicotiana sylvestris</name>
    <name type="common">Wood tobacco</name>
    <name type="synonym">South American tobacco</name>
    <dbReference type="NCBI Taxonomy" id="4096"/>
    <lineage>
        <taxon>Eukaryota</taxon>
        <taxon>Viridiplantae</taxon>
        <taxon>Streptophyta</taxon>
        <taxon>Embryophyta</taxon>
        <taxon>Tracheophyta</taxon>
        <taxon>Spermatophyta</taxon>
        <taxon>Magnoliopsida</taxon>
        <taxon>eudicotyledons</taxon>
        <taxon>Gunneridae</taxon>
        <taxon>Pentapetalae</taxon>
        <taxon>asterids</taxon>
        <taxon>lamiids</taxon>
        <taxon>Solanales</taxon>
        <taxon>Solanaceae</taxon>
        <taxon>Nicotianoideae</taxon>
        <taxon>Nicotianeae</taxon>
        <taxon>Nicotiana</taxon>
    </lineage>
</organism>
<dbReference type="AlphaFoldDB" id="A0A1U7VCW6"/>
<dbReference type="PROSITE" id="PS00375">
    <property type="entry name" value="UDPGT"/>
    <property type="match status" value="1"/>
</dbReference>
<dbReference type="PANTHER" id="PTHR48044">
    <property type="entry name" value="GLYCOSYLTRANSFERASE"/>
    <property type="match status" value="1"/>
</dbReference>
<dbReference type="GO" id="GO:0016138">
    <property type="term" value="P:glycoside biosynthetic process"/>
    <property type="evidence" value="ECO:0007669"/>
    <property type="project" value="UniProtKB-ARBA"/>
</dbReference>
<comment type="similarity">
    <text evidence="1 4">Belongs to the UDP-glycosyltransferase family.</text>
</comment>
<reference evidence="5" key="1">
    <citation type="journal article" date="2013" name="Genome Biol.">
        <title>Reference genomes and transcriptomes of Nicotiana sylvestris and Nicotiana tomentosiformis.</title>
        <authorList>
            <person name="Sierro N."/>
            <person name="Battey J.N."/>
            <person name="Ouadi S."/>
            <person name="Bovet L."/>
            <person name="Goepfert S."/>
            <person name="Bakaher N."/>
            <person name="Peitsch M.C."/>
            <person name="Ivanov N.V."/>
        </authorList>
    </citation>
    <scope>NUCLEOTIDE SEQUENCE [LARGE SCALE GENOMIC DNA]</scope>
</reference>
<dbReference type="InterPro" id="IPR002213">
    <property type="entry name" value="UDP_glucos_trans"/>
</dbReference>
<evidence type="ECO:0000256" key="4">
    <source>
        <dbReference type="RuleBase" id="RU003718"/>
    </source>
</evidence>
<keyword evidence="5" id="KW-1185">Reference proteome</keyword>
<keyword evidence="2 4" id="KW-0328">Glycosyltransferase</keyword>
<protein>
    <submittedName>
        <fullName evidence="6">Zeatin O-glucosyltransferase-like</fullName>
    </submittedName>
</protein>
<dbReference type="Pfam" id="PF00201">
    <property type="entry name" value="UDPGT"/>
    <property type="match status" value="1"/>
</dbReference>
<proteinExistence type="inferred from homology"/>
<dbReference type="SUPFAM" id="SSF53756">
    <property type="entry name" value="UDP-Glycosyltransferase/glycogen phosphorylase"/>
    <property type="match status" value="1"/>
</dbReference>
<dbReference type="RefSeq" id="XP_009762776.1">
    <property type="nucleotide sequence ID" value="XM_009764474.1"/>
</dbReference>
<dbReference type="CDD" id="cd03784">
    <property type="entry name" value="GT1_Gtf-like"/>
    <property type="match status" value="1"/>
</dbReference>
<dbReference type="InterPro" id="IPR035595">
    <property type="entry name" value="UDP_glycos_trans_CS"/>
</dbReference>
<sequence>MGDVHSFLNVESYKFHSFSAFTRYTMLRQSIDDILDDDHDKMIEQMQDEFPLLDSWAAPDMAMFVREEHEWTLGSGEIMNSCRELEVILVSLEQPLHSRKSKCEIALGLEQSNHRFIWVLREADKKMENEKFEEKDGKIELPKGFEERTKRRGMVVRNWAPQLEILGHSSAGVFLSHCGWNSCIESISMGVPLATWPIQYDQPYNAILVTNVLKIGTSVKSWAHQEELVTAKAVEKAVKTLMDTIEGEEMRQRAMELSNKIKNSISHGGVARKEMESFISDIIK</sequence>
<evidence type="ECO:0000313" key="6">
    <source>
        <dbReference type="RefSeq" id="XP_009762776.1"/>
    </source>
</evidence>
<evidence type="ECO:0000256" key="3">
    <source>
        <dbReference type="ARBA" id="ARBA00022679"/>
    </source>
</evidence>
<reference evidence="6" key="2">
    <citation type="submission" date="2025-08" db="UniProtKB">
        <authorList>
            <consortium name="RefSeq"/>
        </authorList>
    </citation>
    <scope>IDENTIFICATION</scope>
    <source>
        <tissue evidence="6">Leaf</tissue>
    </source>
</reference>